<dbReference type="InterPro" id="IPR026872">
    <property type="entry name" value="FTB"/>
</dbReference>
<evidence type="ECO:0000256" key="8">
    <source>
        <dbReference type="ARBA" id="ARBA00022833"/>
    </source>
</evidence>
<feature type="domain" description="Prenyltransferase alpha-alpha toroid" evidence="11">
    <location>
        <begin position="37"/>
        <end position="472"/>
    </location>
</feature>
<dbReference type="Pfam" id="PF00432">
    <property type="entry name" value="Prenyltrans"/>
    <property type="match status" value="1"/>
</dbReference>
<keyword evidence="5 9" id="KW-0808">Transferase</keyword>
<evidence type="ECO:0000256" key="6">
    <source>
        <dbReference type="ARBA" id="ARBA00022723"/>
    </source>
</evidence>
<evidence type="ECO:0000256" key="10">
    <source>
        <dbReference type="SAM" id="MobiDB-lite"/>
    </source>
</evidence>
<dbReference type="Proteomes" id="UP000294933">
    <property type="component" value="Unassembled WGS sequence"/>
</dbReference>
<accession>A0A4Y7PT41</accession>
<sequence length="489" mass="54001">MTCRTDSFPTATSKEQARVEEILLQHRPPNDQPKPHLQRPEHLNYLLRNLRQGFPERFISQDCSQTWLVYWTLHSFSLLGVALDPETKQRAIDTIMACQHPDGGFGGGPGQAPHVLPTYAAISALASVGRAGPGGGWDQIDRLKLYKFFLSLKQRDGSFLVAHHSEVDVRGTYCLLCVAALLNLITPELIKGTAEFIASLQTYEGGFASASQPYFSPDGSGEEEEEVLLKEPRPALGEAHGGYTFCALASWVMLHPLLPLLSSSGTSSEQQPTINTRNLVRWLVQMQGSEAELGGFRGRTNKLVDACYSWWVGGAFNLLRPLGVGTRSATSVPTTSPPTTTPPKGEGKEEEDAWTDDDESLFNRAGLQEYILYAAQHKAGGLRDKPPKIADSYHTLYSLAGLASAQHNVFQVDETKEKLRAAWKPKEGDDPALDEFHKTVFAEARAWTEEVGGSNYVNGKVDRVNATHPIFNLTITHVRLIMNHFYAQE</sequence>
<evidence type="ECO:0000256" key="9">
    <source>
        <dbReference type="RuleBase" id="RU365056"/>
    </source>
</evidence>
<dbReference type="CDD" id="cd02893">
    <property type="entry name" value="FTase"/>
    <property type="match status" value="1"/>
</dbReference>
<dbReference type="GO" id="GO:0097354">
    <property type="term" value="P:prenylation"/>
    <property type="evidence" value="ECO:0007669"/>
    <property type="project" value="UniProtKB-UniRule"/>
</dbReference>
<dbReference type="PANTHER" id="PTHR11774">
    <property type="entry name" value="GERANYLGERANYL TRANSFERASE TYPE BETA SUBUNIT"/>
    <property type="match status" value="1"/>
</dbReference>
<dbReference type="GO" id="GO:0005965">
    <property type="term" value="C:protein farnesyltransferase complex"/>
    <property type="evidence" value="ECO:0007669"/>
    <property type="project" value="UniProtKB-UniRule"/>
</dbReference>
<evidence type="ECO:0000256" key="1">
    <source>
        <dbReference type="ARBA" id="ARBA00010497"/>
    </source>
</evidence>
<dbReference type="AlphaFoldDB" id="A0A4Y7PT41"/>
<dbReference type="OrthoDB" id="10261146at2759"/>
<evidence type="ECO:0000256" key="2">
    <source>
        <dbReference type="ARBA" id="ARBA00012702"/>
    </source>
</evidence>
<keyword evidence="6 9" id="KW-0479">Metal-binding</keyword>
<dbReference type="EC" id="2.5.1.58" evidence="2 9"/>
<dbReference type="GO" id="GO:0004660">
    <property type="term" value="F:protein farnesyltransferase activity"/>
    <property type="evidence" value="ECO:0007669"/>
    <property type="project" value="UniProtKB-UniRule"/>
</dbReference>
<evidence type="ECO:0000313" key="12">
    <source>
        <dbReference type="EMBL" id="TDL18231.1"/>
    </source>
</evidence>
<dbReference type="EMBL" id="ML170211">
    <property type="protein sequence ID" value="TDL18231.1"/>
    <property type="molecule type" value="Genomic_DNA"/>
</dbReference>
<comment type="subunit">
    <text evidence="9">Heterodimer of an alpha and a beta subunit.</text>
</comment>
<keyword evidence="7" id="KW-0677">Repeat</keyword>
<keyword evidence="4 9" id="KW-0637">Prenyltransferase</keyword>
<name>A0A4Y7PT41_9AGAM</name>
<proteinExistence type="inferred from homology"/>
<dbReference type="SUPFAM" id="SSF48239">
    <property type="entry name" value="Terpenoid cyclases/Protein prenyltransferases"/>
    <property type="match status" value="1"/>
</dbReference>
<feature type="region of interest" description="Disordered" evidence="10">
    <location>
        <begin position="326"/>
        <end position="353"/>
    </location>
</feature>
<evidence type="ECO:0000313" key="13">
    <source>
        <dbReference type="Proteomes" id="UP000294933"/>
    </source>
</evidence>
<dbReference type="PANTHER" id="PTHR11774:SF6">
    <property type="entry name" value="PROTEIN FARNESYLTRANSFERASE SUBUNIT BETA"/>
    <property type="match status" value="1"/>
</dbReference>
<reference evidence="12 13" key="1">
    <citation type="submission" date="2018-06" db="EMBL/GenBank/DDBJ databases">
        <title>A transcriptomic atlas of mushroom development highlights an independent origin of complex multicellularity.</title>
        <authorList>
            <consortium name="DOE Joint Genome Institute"/>
            <person name="Krizsan K."/>
            <person name="Almasi E."/>
            <person name="Merenyi Z."/>
            <person name="Sahu N."/>
            <person name="Viragh M."/>
            <person name="Koszo T."/>
            <person name="Mondo S."/>
            <person name="Kiss B."/>
            <person name="Balint B."/>
            <person name="Kues U."/>
            <person name="Barry K."/>
            <person name="Hegedus J.C."/>
            <person name="Henrissat B."/>
            <person name="Johnson J."/>
            <person name="Lipzen A."/>
            <person name="Ohm R."/>
            <person name="Nagy I."/>
            <person name="Pangilinan J."/>
            <person name="Yan J."/>
            <person name="Xiong Y."/>
            <person name="Grigoriev I.V."/>
            <person name="Hibbett D.S."/>
            <person name="Nagy L.G."/>
        </authorList>
    </citation>
    <scope>NUCLEOTIDE SEQUENCE [LARGE SCALE GENOMIC DNA]</scope>
    <source>
        <strain evidence="12 13">SZMC22713</strain>
    </source>
</reference>
<comment type="catalytic activity">
    <reaction evidence="9">
        <text>L-cysteinyl-[protein] + (2E,6E)-farnesyl diphosphate = S-(2E,6E)-farnesyl-L-cysteinyl-[protein] + diphosphate</text>
        <dbReference type="Rhea" id="RHEA:13345"/>
        <dbReference type="Rhea" id="RHEA-COMP:10131"/>
        <dbReference type="Rhea" id="RHEA-COMP:11535"/>
        <dbReference type="ChEBI" id="CHEBI:29950"/>
        <dbReference type="ChEBI" id="CHEBI:33019"/>
        <dbReference type="ChEBI" id="CHEBI:86019"/>
        <dbReference type="ChEBI" id="CHEBI:175763"/>
    </reaction>
</comment>
<comment type="similarity">
    <text evidence="1 9">Belongs to the protein prenyltransferase subunit beta family.</text>
</comment>
<keyword evidence="13" id="KW-1185">Reference proteome</keyword>
<dbReference type="Gene3D" id="1.50.10.20">
    <property type="match status" value="1"/>
</dbReference>
<evidence type="ECO:0000256" key="3">
    <source>
        <dbReference type="ARBA" id="ARBA00015798"/>
    </source>
</evidence>
<dbReference type="InterPro" id="IPR008930">
    <property type="entry name" value="Terpenoid_cyclase/PrenylTrfase"/>
</dbReference>
<evidence type="ECO:0000259" key="11">
    <source>
        <dbReference type="Pfam" id="PF00432"/>
    </source>
</evidence>
<dbReference type="STRING" id="50990.A0A4Y7PT41"/>
<organism evidence="12 13">
    <name type="scientific">Rickenella mellea</name>
    <dbReference type="NCBI Taxonomy" id="50990"/>
    <lineage>
        <taxon>Eukaryota</taxon>
        <taxon>Fungi</taxon>
        <taxon>Dikarya</taxon>
        <taxon>Basidiomycota</taxon>
        <taxon>Agaricomycotina</taxon>
        <taxon>Agaricomycetes</taxon>
        <taxon>Hymenochaetales</taxon>
        <taxon>Rickenellaceae</taxon>
        <taxon>Rickenella</taxon>
    </lineage>
</organism>
<evidence type="ECO:0000256" key="5">
    <source>
        <dbReference type="ARBA" id="ARBA00022679"/>
    </source>
</evidence>
<gene>
    <name evidence="12" type="ORF">BD410DRAFT_900989</name>
</gene>
<dbReference type="VEuPathDB" id="FungiDB:BD410DRAFT_900989"/>
<dbReference type="InterPro" id="IPR045089">
    <property type="entry name" value="PGGT1B-like"/>
</dbReference>
<keyword evidence="8 9" id="KW-0862">Zinc</keyword>
<comment type="function">
    <text evidence="9">Catalyzes the transfer of a farnesyl moiety from farnesyl diphosphate to a cysteine at the fourth position from the C-terminus of several proteins. The beta subunit is responsible for peptide-binding.</text>
</comment>
<dbReference type="InterPro" id="IPR001330">
    <property type="entry name" value="Prenyltrans"/>
</dbReference>
<evidence type="ECO:0000256" key="4">
    <source>
        <dbReference type="ARBA" id="ARBA00022602"/>
    </source>
</evidence>
<comment type="cofactor">
    <cofactor evidence="9">
        <name>Zn(2+)</name>
        <dbReference type="ChEBI" id="CHEBI:29105"/>
    </cofactor>
    <text evidence="9">Binds 1 zinc ion per subunit.</text>
</comment>
<dbReference type="GO" id="GO:0008270">
    <property type="term" value="F:zinc ion binding"/>
    <property type="evidence" value="ECO:0007669"/>
    <property type="project" value="UniProtKB-UniRule"/>
</dbReference>
<protein>
    <recommendedName>
        <fullName evidence="3 9">Protein farnesyltransferase subunit beta</fullName>
        <shortName evidence="9">FTase-beta</shortName>
        <ecNumber evidence="2 9">2.5.1.58</ecNumber>
    </recommendedName>
</protein>
<evidence type="ECO:0000256" key="7">
    <source>
        <dbReference type="ARBA" id="ARBA00022737"/>
    </source>
</evidence>